<proteinExistence type="predicted"/>
<comment type="caution">
    <text evidence="2">The sequence shown here is derived from an EMBL/GenBank/DDBJ whole genome shotgun (WGS) entry which is preliminary data.</text>
</comment>
<protein>
    <submittedName>
        <fullName evidence="2">Uncharacterized protein</fullName>
    </submittedName>
</protein>
<reference evidence="2" key="1">
    <citation type="submission" date="2021-02" db="EMBL/GenBank/DDBJ databases">
        <authorList>
            <person name="Dougan E. K."/>
            <person name="Rhodes N."/>
            <person name="Thang M."/>
            <person name="Chan C."/>
        </authorList>
    </citation>
    <scope>NUCLEOTIDE SEQUENCE</scope>
</reference>
<dbReference type="Proteomes" id="UP000654075">
    <property type="component" value="Unassembled WGS sequence"/>
</dbReference>
<evidence type="ECO:0000313" key="2">
    <source>
        <dbReference type="EMBL" id="CAE8589453.1"/>
    </source>
</evidence>
<dbReference type="EMBL" id="CAJNNV010003702">
    <property type="protein sequence ID" value="CAE8589453.1"/>
    <property type="molecule type" value="Genomic_DNA"/>
</dbReference>
<keyword evidence="3" id="KW-1185">Reference proteome</keyword>
<accession>A0A813DQP2</accession>
<name>A0A813DQP2_POLGL</name>
<feature type="region of interest" description="Disordered" evidence="1">
    <location>
        <begin position="1"/>
        <end position="23"/>
    </location>
</feature>
<dbReference type="AlphaFoldDB" id="A0A813DQP2"/>
<organism evidence="2 3">
    <name type="scientific">Polarella glacialis</name>
    <name type="common">Dinoflagellate</name>
    <dbReference type="NCBI Taxonomy" id="89957"/>
    <lineage>
        <taxon>Eukaryota</taxon>
        <taxon>Sar</taxon>
        <taxon>Alveolata</taxon>
        <taxon>Dinophyceae</taxon>
        <taxon>Suessiales</taxon>
        <taxon>Suessiaceae</taxon>
        <taxon>Polarella</taxon>
    </lineage>
</organism>
<gene>
    <name evidence="2" type="ORF">PGLA1383_LOCUS8214</name>
</gene>
<sequence>MRRTHVRDRSPPPKMRARERGSGSLLERLRSLRSFDPVGSQRGASALTVPLASRRVPERGSLMGRFKDIAQRVRDRERLKLGSGAEATLEEEELRVGGVRGPIAVLGRRSEWQSILHDEQRWGTAQTILVEHASRGLLEEWGLSSSTSAASLGRGLVEPNLETSLVNLHGVASPTPPS</sequence>
<feature type="compositionally biased region" description="Basic and acidic residues" evidence="1">
    <location>
        <begin position="7"/>
        <end position="21"/>
    </location>
</feature>
<evidence type="ECO:0000313" key="3">
    <source>
        <dbReference type="Proteomes" id="UP000654075"/>
    </source>
</evidence>
<evidence type="ECO:0000256" key="1">
    <source>
        <dbReference type="SAM" id="MobiDB-lite"/>
    </source>
</evidence>